<gene>
    <name evidence="7" type="ORF">SAMN05443668_12343</name>
</gene>
<dbReference type="InterPro" id="IPR051794">
    <property type="entry name" value="PG_Endopeptidase_C40"/>
</dbReference>
<evidence type="ECO:0000259" key="6">
    <source>
        <dbReference type="PROSITE" id="PS51935"/>
    </source>
</evidence>
<dbReference type="GO" id="GO:0006508">
    <property type="term" value="P:proteolysis"/>
    <property type="evidence" value="ECO:0007669"/>
    <property type="project" value="UniProtKB-KW"/>
</dbReference>
<dbReference type="EMBL" id="FRCS01000023">
    <property type="protein sequence ID" value="SHN47397.1"/>
    <property type="molecule type" value="Genomic_DNA"/>
</dbReference>
<feature type="compositionally biased region" description="Pro residues" evidence="5">
    <location>
        <begin position="344"/>
        <end position="395"/>
    </location>
</feature>
<dbReference type="PROSITE" id="PS51935">
    <property type="entry name" value="NLPC_P60"/>
    <property type="match status" value="1"/>
</dbReference>
<feature type="region of interest" description="Disordered" evidence="5">
    <location>
        <begin position="1"/>
        <end position="45"/>
    </location>
</feature>
<dbReference type="InterPro" id="IPR000064">
    <property type="entry name" value="NLP_P60_dom"/>
</dbReference>
<comment type="similarity">
    <text evidence="1">Belongs to the peptidase C40 family.</text>
</comment>
<keyword evidence="4" id="KW-0788">Thiol protease</keyword>
<keyword evidence="8" id="KW-1185">Reference proteome</keyword>
<dbReference type="Proteomes" id="UP000184440">
    <property type="component" value="Unassembled WGS sequence"/>
</dbReference>
<feature type="compositionally biased region" description="Low complexity" evidence="5">
    <location>
        <begin position="456"/>
        <end position="478"/>
    </location>
</feature>
<evidence type="ECO:0000256" key="4">
    <source>
        <dbReference type="ARBA" id="ARBA00022807"/>
    </source>
</evidence>
<dbReference type="SUPFAM" id="SSF54001">
    <property type="entry name" value="Cysteine proteinases"/>
    <property type="match status" value="1"/>
</dbReference>
<feature type="region of interest" description="Disordered" evidence="5">
    <location>
        <begin position="337"/>
        <end position="478"/>
    </location>
</feature>
<keyword evidence="3 7" id="KW-0378">Hydrolase</keyword>
<evidence type="ECO:0000256" key="5">
    <source>
        <dbReference type="SAM" id="MobiDB-lite"/>
    </source>
</evidence>
<evidence type="ECO:0000256" key="1">
    <source>
        <dbReference type="ARBA" id="ARBA00007074"/>
    </source>
</evidence>
<evidence type="ECO:0000256" key="2">
    <source>
        <dbReference type="ARBA" id="ARBA00022670"/>
    </source>
</evidence>
<proteinExistence type="inferred from homology"/>
<evidence type="ECO:0000313" key="8">
    <source>
        <dbReference type="Proteomes" id="UP000184440"/>
    </source>
</evidence>
<dbReference type="GO" id="GO:0008234">
    <property type="term" value="F:cysteine-type peptidase activity"/>
    <property type="evidence" value="ECO:0007669"/>
    <property type="project" value="UniProtKB-KW"/>
</dbReference>
<feature type="compositionally biased region" description="Pro residues" evidence="5">
    <location>
        <begin position="438"/>
        <end position="455"/>
    </location>
</feature>
<organism evidence="7 8">
    <name type="scientific">Cryptosporangium aurantiacum</name>
    <dbReference type="NCBI Taxonomy" id="134849"/>
    <lineage>
        <taxon>Bacteria</taxon>
        <taxon>Bacillati</taxon>
        <taxon>Actinomycetota</taxon>
        <taxon>Actinomycetes</taxon>
        <taxon>Cryptosporangiales</taxon>
        <taxon>Cryptosporangiaceae</taxon>
        <taxon>Cryptosporangium</taxon>
    </lineage>
</organism>
<keyword evidence="2" id="KW-0645">Protease</keyword>
<dbReference type="Gene3D" id="3.90.1720.10">
    <property type="entry name" value="endopeptidase domain like (from Nostoc punctiforme)"/>
    <property type="match status" value="1"/>
</dbReference>
<feature type="compositionally biased region" description="Low complexity" evidence="5">
    <location>
        <begin position="11"/>
        <end position="27"/>
    </location>
</feature>
<name>A0A1M7RM49_9ACTN</name>
<dbReference type="Pfam" id="PF00877">
    <property type="entry name" value="NLPC_P60"/>
    <property type="match status" value="1"/>
</dbReference>
<dbReference type="AlphaFoldDB" id="A0A1M7RM49"/>
<dbReference type="PANTHER" id="PTHR47359">
    <property type="entry name" value="PEPTIDOGLYCAN DL-ENDOPEPTIDASE CWLO"/>
    <property type="match status" value="1"/>
</dbReference>
<accession>A0A1M7RM49</accession>
<dbReference type="InterPro" id="IPR038765">
    <property type="entry name" value="Papain-like_cys_pep_sf"/>
</dbReference>
<dbReference type="PANTHER" id="PTHR47359:SF3">
    <property type="entry name" value="NLP_P60 DOMAIN-CONTAINING PROTEIN-RELATED"/>
    <property type="match status" value="1"/>
</dbReference>
<feature type="region of interest" description="Disordered" evidence="5">
    <location>
        <begin position="104"/>
        <end position="127"/>
    </location>
</feature>
<feature type="compositionally biased region" description="Low complexity" evidence="5">
    <location>
        <begin position="396"/>
        <end position="437"/>
    </location>
</feature>
<protein>
    <submittedName>
        <fullName evidence="7">Cell wall-associated hydrolase, NlpC family</fullName>
    </submittedName>
</protein>
<dbReference type="STRING" id="134849.SAMN05443668_12343"/>
<evidence type="ECO:0000256" key="3">
    <source>
        <dbReference type="ARBA" id="ARBA00022801"/>
    </source>
</evidence>
<reference evidence="7 8" key="1">
    <citation type="submission" date="2016-11" db="EMBL/GenBank/DDBJ databases">
        <authorList>
            <person name="Jaros S."/>
            <person name="Januszkiewicz K."/>
            <person name="Wedrychowicz H."/>
        </authorList>
    </citation>
    <scope>NUCLEOTIDE SEQUENCE [LARGE SCALE GENOMIC DNA]</scope>
    <source>
        <strain evidence="7 8">DSM 46144</strain>
    </source>
</reference>
<sequence>MGLLVGSAGVARADPPSPAADRPTTSADSTGATTKKPRTVAERVKQEQIAAEAVAERLEEAKASLATARDDRGRAETRSTIAAQRVLVAREAVADWARDSYIEEAEQPSGFPADPRRRMFGHPNPQTDSAEALLATAEAEERAAASDLAVATALAEAAQSTVDRLGDDLSRRAETIRRLRAGRETVLAAAQSDQEAVDAARSSEYIRDAKGVAGDAALRAIEFALAQRGKPYVWGAEGPDTYDCSGLVQTAFAAAGVSLPRTARPQYRATQIVDTTALLPGDLLFFATNKSNWDTIHHVAIYLGNGKMLHAPTTGDVVRVAPVWWEEFYAATRVVPGRTTPKATPKPSPAPAPEKPAPTKPAPSKPVPSKPVPSPTKPSPSPIQPSPSPSRPGSPSPSESPSGTSSGTPTPSGTPGPSTSPSGSGSPSPSGSSSGSPPTKPDSPSPSCPASPSPTPSGSASPTPTPTPSTSVSPTPCP</sequence>
<feature type="domain" description="NlpC/P60" evidence="6">
    <location>
        <begin position="214"/>
        <end position="336"/>
    </location>
</feature>
<evidence type="ECO:0000313" key="7">
    <source>
        <dbReference type="EMBL" id="SHN47397.1"/>
    </source>
</evidence>